<dbReference type="EMBL" id="BKCJ010000244">
    <property type="protein sequence ID" value="GEU31372.1"/>
    <property type="molecule type" value="Genomic_DNA"/>
</dbReference>
<name>A0A6L2J3P3_TANCI</name>
<dbReference type="AlphaFoldDB" id="A0A6L2J3P3"/>
<evidence type="ECO:0000259" key="2">
    <source>
        <dbReference type="Pfam" id="PF07727"/>
    </source>
</evidence>
<evidence type="ECO:0000313" key="3">
    <source>
        <dbReference type="EMBL" id="GEU31372.1"/>
    </source>
</evidence>
<feature type="domain" description="Reverse transcriptase Ty1/copia-type" evidence="2">
    <location>
        <begin position="77"/>
        <end position="157"/>
    </location>
</feature>
<proteinExistence type="predicted"/>
<organism evidence="3">
    <name type="scientific">Tanacetum cinerariifolium</name>
    <name type="common">Dalmatian daisy</name>
    <name type="synonym">Chrysanthemum cinerariifolium</name>
    <dbReference type="NCBI Taxonomy" id="118510"/>
    <lineage>
        <taxon>Eukaryota</taxon>
        <taxon>Viridiplantae</taxon>
        <taxon>Streptophyta</taxon>
        <taxon>Embryophyta</taxon>
        <taxon>Tracheophyta</taxon>
        <taxon>Spermatophyta</taxon>
        <taxon>Magnoliopsida</taxon>
        <taxon>eudicotyledons</taxon>
        <taxon>Gunneridae</taxon>
        <taxon>Pentapetalae</taxon>
        <taxon>asterids</taxon>
        <taxon>campanulids</taxon>
        <taxon>Asterales</taxon>
        <taxon>Asteraceae</taxon>
        <taxon>Asteroideae</taxon>
        <taxon>Anthemideae</taxon>
        <taxon>Anthemidinae</taxon>
        <taxon>Tanacetum</taxon>
    </lineage>
</organism>
<feature type="region of interest" description="Disordered" evidence="1">
    <location>
        <begin position="1"/>
        <end position="29"/>
    </location>
</feature>
<gene>
    <name evidence="3" type="ORF">Tci_003350</name>
</gene>
<dbReference type="PANTHER" id="PTHR11439">
    <property type="entry name" value="GAG-POL-RELATED RETROTRANSPOSON"/>
    <property type="match status" value="1"/>
</dbReference>
<reference evidence="3" key="1">
    <citation type="journal article" date="2019" name="Sci. Rep.">
        <title>Draft genome of Tanacetum cinerariifolium, the natural source of mosquito coil.</title>
        <authorList>
            <person name="Yamashiro T."/>
            <person name="Shiraishi A."/>
            <person name="Satake H."/>
            <person name="Nakayama K."/>
        </authorList>
    </citation>
    <scope>NUCLEOTIDE SEQUENCE</scope>
</reference>
<protein>
    <submittedName>
        <fullName evidence="3">Retrovirus-related Pol polyprotein from transposon TNT 1-94</fullName>
    </submittedName>
</protein>
<dbReference type="InterPro" id="IPR013103">
    <property type="entry name" value="RVT_2"/>
</dbReference>
<accession>A0A6L2J3P3</accession>
<comment type="caution">
    <text evidence="3">The sequence shown here is derived from an EMBL/GenBank/DDBJ whole genome shotgun (WGS) entry which is preliminary data.</text>
</comment>
<sequence length="535" mass="61315">MLNGNTFVNPFATPSRSDAESSSSQYVDPSNMHTFYQPYPHEYLWTKDHPLEQVIGEPSRPVLTQNQLRTDGDMCINIKPLTLKWLLKNKHDEETTVIPNKTLLVVRGYRQEEGIDFKVSFALVSRMEAIRIFLAYVAHKSFIVFQMDVKTAFLHGEKLVSWSSKKQDYMALSTANAEYVSLSACCAHVISMRTQLTDYGFYFNKIPIYRDSKSAIAISCKPVQYSRTKYIVVRYHFIKEHMEKGTIELYCVNTGYHLATSSPKPFKWIGELFGNSKNSQCVINDFSDTLIDCSNIFMDLHGNTQRRTNCCFSMSYKAVKVSRNGDDNHDSGSDTRRTEHTTRECTYIDFLKCQPFNFKGTKGVVEPEGQRNGCCELHTTLLRIGIDGSVMVSKQKTMLEEIEIANDLMDQKVRAYVERQAKNQRKLDNNNQLNKNLPRSKMWQGLILLGLVRRRSMVGLYCYATSASFTTMARALTLTFYECGDQGYYKIDFLKLKNQNHGNQAEGTEAREMVYALGEGETDQDHDNMEDDIND</sequence>
<dbReference type="Pfam" id="PF07727">
    <property type="entry name" value="RVT_2"/>
    <property type="match status" value="1"/>
</dbReference>
<evidence type="ECO:0000256" key="1">
    <source>
        <dbReference type="SAM" id="MobiDB-lite"/>
    </source>
</evidence>
<dbReference type="PANTHER" id="PTHR11439:SF495">
    <property type="entry name" value="REVERSE TRANSCRIPTASE, RNA-DEPENDENT DNA POLYMERASE-RELATED"/>
    <property type="match status" value="1"/>
</dbReference>
<dbReference type="CDD" id="cd09272">
    <property type="entry name" value="RNase_HI_RT_Ty1"/>
    <property type="match status" value="1"/>
</dbReference>